<gene>
    <name evidence="2" type="ORF">Airi02_076030</name>
</gene>
<keyword evidence="1" id="KW-0732">Signal</keyword>
<evidence type="ECO:0008006" key="4">
    <source>
        <dbReference type="Google" id="ProtNLM"/>
    </source>
</evidence>
<dbReference type="SUPFAM" id="SSF56300">
    <property type="entry name" value="Metallo-dependent phosphatases"/>
    <property type="match status" value="1"/>
</dbReference>
<dbReference type="InterPro" id="IPR029052">
    <property type="entry name" value="Metallo-depent_PP-like"/>
</dbReference>
<accession>A0A9W6S971</accession>
<sequence length="336" mass="36532">MRRSLVTVAAGAVLVLGGASAAAGVGSPSAGSVSHVGRGDDYEIALIGDMPYGDSGRTRFPRVINEINADRSISFTVFDGDIKNGSERCDQGQYDLAAKNFGSFQRPVIYVPGDNEWTDCDRASNGSYNPSERLALVRRMFASTPYSLGQRKLRLTRQSADFPENVRWQYGAVTYLGLNITGSDNNAPQFDSSGKQTDGDLAEYTARNAANLDWLDRGFAAAEAAESKAIVIDIQADMWAASDPTAHFADTKRELAQLTIGFPGQVLLVNGDSHFLQIDKPLKDAKDATIENFTRVQTFGSDQNHWVSAQIDPSDPQVFTFHQHIVKANEPAYVSP</sequence>
<dbReference type="AlphaFoldDB" id="A0A9W6S971"/>
<dbReference type="EMBL" id="BSTK01000014">
    <property type="protein sequence ID" value="GLY89674.1"/>
    <property type="molecule type" value="Genomic_DNA"/>
</dbReference>
<organism evidence="2 3">
    <name type="scientific">Actinoallomurus iriomotensis</name>
    <dbReference type="NCBI Taxonomy" id="478107"/>
    <lineage>
        <taxon>Bacteria</taxon>
        <taxon>Bacillati</taxon>
        <taxon>Actinomycetota</taxon>
        <taxon>Actinomycetes</taxon>
        <taxon>Streptosporangiales</taxon>
        <taxon>Thermomonosporaceae</taxon>
        <taxon>Actinoallomurus</taxon>
    </lineage>
</organism>
<keyword evidence="3" id="KW-1185">Reference proteome</keyword>
<evidence type="ECO:0000313" key="3">
    <source>
        <dbReference type="Proteomes" id="UP001165074"/>
    </source>
</evidence>
<name>A0A9W6S971_9ACTN</name>
<feature type="signal peptide" evidence="1">
    <location>
        <begin position="1"/>
        <end position="21"/>
    </location>
</feature>
<protein>
    <recommendedName>
        <fullName evidence="4">Calcineurin-like phosphoesterase domain-containing protein</fullName>
    </recommendedName>
</protein>
<proteinExistence type="predicted"/>
<feature type="chain" id="PRO_5040951146" description="Calcineurin-like phosphoesterase domain-containing protein" evidence="1">
    <location>
        <begin position="22"/>
        <end position="336"/>
    </location>
</feature>
<comment type="caution">
    <text evidence="2">The sequence shown here is derived from an EMBL/GenBank/DDBJ whole genome shotgun (WGS) entry which is preliminary data.</text>
</comment>
<dbReference type="Proteomes" id="UP001165074">
    <property type="component" value="Unassembled WGS sequence"/>
</dbReference>
<evidence type="ECO:0000313" key="2">
    <source>
        <dbReference type="EMBL" id="GLY89674.1"/>
    </source>
</evidence>
<evidence type="ECO:0000256" key="1">
    <source>
        <dbReference type="SAM" id="SignalP"/>
    </source>
</evidence>
<reference evidence="2" key="1">
    <citation type="submission" date="2023-03" db="EMBL/GenBank/DDBJ databases">
        <title>Actinoallomurus iriomotensis NBRC 103684.</title>
        <authorList>
            <person name="Ichikawa N."/>
            <person name="Sato H."/>
            <person name="Tonouchi N."/>
        </authorList>
    </citation>
    <scope>NUCLEOTIDE SEQUENCE</scope>
    <source>
        <strain evidence="2">NBRC 103684</strain>
    </source>
</reference>
<dbReference type="RefSeq" id="WP_285580082.1">
    <property type="nucleotide sequence ID" value="NZ_BSTK01000014.1"/>
</dbReference>